<evidence type="ECO:0000256" key="7">
    <source>
        <dbReference type="SAM" id="Phobius"/>
    </source>
</evidence>
<feature type="transmembrane region" description="Helical" evidence="7">
    <location>
        <begin position="318"/>
        <end position="342"/>
    </location>
</feature>
<evidence type="ECO:0000313" key="9">
    <source>
        <dbReference type="EMBL" id="TWT38210.1"/>
    </source>
</evidence>
<protein>
    <submittedName>
        <fullName evidence="9">Type II secretion system protein F</fullName>
    </submittedName>
</protein>
<organism evidence="9 10">
    <name type="scientific">Posidoniimonas corsicana</name>
    <dbReference type="NCBI Taxonomy" id="1938618"/>
    <lineage>
        <taxon>Bacteria</taxon>
        <taxon>Pseudomonadati</taxon>
        <taxon>Planctomycetota</taxon>
        <taxon>Planctomycetia</taxon>
        <taxon>Pirellulales</taxon>
        <taxon>Lacipirellulaceae</taxon>
        <taxon>Posidoniimonas</taxon>
    </lineage>
</organism>
<keyword evidence="3" id="KW-1003">Cell membrane</keyword>
<dbReference type="EMBL" id="SIHJ01000001">
    <property type="protein sequence ID" value="TWT38210.1"/>
    <property type="molecule type" value="Genomic_DNA"/>
</dbReference>
<evidence type="ECO:0000256" key="6">
    <source>
        <dbReference type="ARBA" id="ARBA00023136"/>
    </source>
</evidence>
<keyword evidence="6 7" id="KW-0472">Membrane</keyword>
<dbReference type="OrthoDB" id="284614at2"/>
<dbReference type="GO" id="GO:0005886">
    <property type="term" value="C:plasma membrane"/>
    <property type="evidence" value="ECO:0007669"/>
    <property type="project" value="UniProtKB-SubCell"/>
</dbReference>
<dbReference type="Proteomes" id="UP000316714">
    <property type="component" value="Unassembled WGS sequence"/>
</dbReference>
<dbReference type="InterPro" id="IPR018076">
    <property type="entry name" value="T2SS_GspF_dom"/>
</dbReference>
<keyword evidence="10" id="KW-1185">Reference proteome</keyword>
<comment type="similarity">
    <text evidence="2">Belongs to the GSP F family.</text>
</comment>
<feature type="transmembrane region" description="Helical" evidence="7">
    <location>
        <begin position="158"/>
        <end position="184"/>
    </location>
</feature>
<name>A0A5C5VJV4_9BACT</name>
<feature type="transmembrane region" description="Helical" evidence="7">
    <location>
        <begin position="115"/>
        <end position="138"/>
    </location>
</feature>
<comment type="subcellular location">
    <subcellularLocation>
        <location evidence="1">Cell membrane</location>
        <topology evidence="1">Multi-pass membrane protein</topology>
    </subcellularLocation>
</comment>
<evidence type="ECO:0000256" key="4">
    <source>
        <dbReference type="ARBA" id="ARBA00022692"/>
    </source>
</evidence>
<evidence type="ECO:0000313" key="10">
    <source>
        <dbReference type="Proteomes" id="UP000316714"/>
    </source>
</evidence>
<evidence type="ECO:0000256" key="1">
    <source>
        <dbReference type="ARBA" id="ARBA00004651"/>
    </source>
</evidence>
<evidence type="ECO:0000256" key="3">
    <source>
        <dbReference type="ARBA" id="ARBA00022475"/>
    </source>
</evidence>
<evidence type="ECO:0000256" key="5">
    <source>
        <dbReference type="ARBA" id="ARBA00022989"/>
    </source>
</evidence>
<feature type="domain" description="Type II secretion system protein GspF" evidence="8">
    <location>
        <begin position="21"/>
        <end position="139"/>
    </location>
</feature>
<sequence length="346" mass="36378">MPDSLNNPISSGWSDDPAARMALWMDQRLPLPQMLRALAEDHGGRAAPGLRAMADRAEAGDDLAEAFRATSGQLPRELRRQLAVAAESGNLRTAIPAAAGARVTGRGLATEGLAILGYPAAVAAAVALILLLFSLFLIPQFESIFSDFGLDLPALTEVVIAGSRVLPVALAVTACLLVAAAVLWRVPVVDRWLHWLATAVPLFGRLWSCFGHQSFSQLLAAYTAAGMQGADALRAAAAGLSDQNLAHAARTVAARCEAGAGMGEAMAHSRHFERSLSSLVQWGEQHGDLPAALAEAAAGYQSQMQNLLTLVRRVTPPALFTVVAGTVLVMVVSLFLPLVSLIQNLA</sequence>
<accession>A0A5C5VJV4</accession>
<dbReference type="InterPro" id="IPR042094">
    <property type="entry name" value="T2SS_GspF_sf"/>
</dbReference>
<gene>
    <name evidence="9" type="primary">epsF_8</name>
    <name evidence="9" type="ORF">KOR34_31790</name>
</gene>
<dbReference type="PANTHER" id="PTHR30012:SF0">
    <property type="entry name" value="TYPE II SECRETION SYSTEM PROTEIN F-RELATED"/>
    <property type="match status" value="1"/>
</dbReference>
<evidence type="ECO:0000256" key="2">
    <source>
        <dbReference type="ARBA" id="ARBA00005745"/>
    </source>
</evidence>
<feature type="domain" description="Type II secretion system protein GspF" evidence="8">
    <location>
        <begin position="215"/>
        <end position="337"/>
    </location>
</feature>
<dbReference type="AlphaFoldDB" id="A0A5C5VJV4"/>
<evidence type="ECO:0000259" key="8">
    <source>
        <dbReference type="Pfam" id="PF00482"/>
    </source>
</evidence>
<keyword evidence="5 7" id="KW-1133">Transmembrane helix</keyword>
<comment type="caution">
    <text evidence="9">The sequence shown here is derived from an EMBL/GenBank/DDBJ whole genome shotgun (WGS) entry which is preliminary data.</text>
</comment>
<reference evidence="9 10" key="1">
    <citation type="submission" date="2019-02" db="EMBL/GenBank/DDBJ databases">
        <title>Deep-cultivation of Planctomycetes and their phenomic and genomic characterization uncovers novel biology.</title>
        <authorList>
            <person name="Wiegand S."/>
            <person name="Jogler M."/>
            <person name="Boedeker C."/>
            <person name="Pinto D."/>
            <person name="Vollmers J."/>
            <person name="Rivas-Marin E."/>
            <person name="Kohn T."/>
            <person name="Peeters S.H."/>
            <person name="Heuer A."/>
            <person name="Rast P."/>
            <person name="Oberbeckmann S."/>
            <person name="Bunk B."/>
            <person name="Jeske O."/>
            <person name="Meyerdierks A."/>
            <person name="Storesund J.E."/>
            <person name="Kallscheuer N."/>
            <person name="Luecker S."/>
            <person name="Lage O.M."/>
            <person name="Pohl T."/>
            <person name="Merkel B.J."/>
            <person name="Hornburger P."/>
            <person name="Mueller R.-W."/>
            <person name="Bruemmer F."/>
            <person name="Labrenz M."/>
            <person name="Spormann A.M."/>
            <person name="Op Den Camp H."/>
            <person name="Overmann J."/>
            <person name="Amann R."/>
            <person name="Jetten M.S.M."/>
            <person name="Mascher T."/>
            <person name="Medema M.H."/>
            <person name="Devos D.P."/>
            <person name="Kaster A.-K."/>
            <person name="Ovreas L."/>
            <person name="Rohde M."/>
            <person name="Galperin M.Y."/>
            <person name="Jogler C."/>
        </authorList>
    </citation>
    <scope>NUCLEOTIDE SEQUENCE [LARGE SCALE GENOMIC DNA]</scope>
    <source>
        <strain evidence="9 10">KOR34</strain>
    </source>
</reference>
<dbReference type="Pfam" id="PF00482">
    <property type="entry name" value="T2SSF"/>
    <property type="match status" value="2"/>
</dbReference>
<proteinExistence type="inferred from homology"/>
<dbReference type="Gene3D" id="1.20.81.30">
    <property type="entry name" value="Type II secretion system (T2SS), domain F"/>
    <property type="match status" value="2"/>
</dbReference>
<dbReference type="PANTHER" id="PTHR30012">
    <property type="entry name" value="GENERAL SECRETION PATHWAY PROTEIN"/>
    <property type="match status" value="1"/>
</dbReference>
<keyword evidence="4 7" id="KW-0812">Transmembrane</keyword>
<dbReference type="RefSeq" id="WP_146565571.1">
    <property type="nucleotide sequence ID" value="NZ_SIHJ01000001.1"/>
</dbReference>
<dbReference type="InterPro" id="IPR003004">
    <property type="entry name" value="GspF/PilC"/>
</dbReference>